<reference evidence="1" key="1">
    <citation type="submission" date="2020-05" db="EMBL/GenBank/DDBJ databases">
        <authorList>
            <person name="Chiriac C."/>
            <person name="Salcher M."/>
            <person name="Ghai R."/>
            <person name="Kavagutti S V."/>
        </authorList>
    </citation>
    <scope>NUCLEOTIDE SEQUENCE</scope>
</reference>
<organism evidence="1">
    <name type="scientific">freshwater metagenome</name>
    <dbReference type="NCBI Taxonomy" id="449393"/>
    <lineage>
        <taxon>unclassified sequences</taxon>
        <taxon>metagenomes</taxon>
        <taxon>ecological metagenomes</taxon>
    </lineage>
</organism>
<proteinExistence type="predicted"/>
<gene>
    <name evidence="1" type="ORF">UFOPK2975_01326</name>
</gene>
<dbReference type="AlphaFoldDB" id="A0A6J6XZJ2"/>
<accession>A0A6J6XZJ2</accession>
<sequence length="111" mass="12572">MNVIDRVFADHHNARHLACNFALHLHKRIPATNGFALPPSWRVFHLELAIFGNGVVQGHDCWNDFFNLEDAISEALIVMHDVEIVDACFESAMGSDAERAWLAKRAFKKLC</sequence>
<evidence type="ECO:0000313" key="1">
    <source>
        <dbReference type="EMBL" id="CAB4802442.1"/>
    </source>
</evidence>
<dbReference type="EMBL" id="CAFAAG010000142">
    <property type="protein sequence ID" value="CAB4802442.1"/>
    <property type="molecule type" value="Genomic_DNA"/>
</dbReference>
<name>A0A6J6XZJ2_9ZZZZ</name>
<protein>
    <submittedName>
        <fullName evidence="1">Unannotated protein</fullName>
    </submittedName>
</protein>